<dbReference type="Proteomes" id="UP000070133">
    <property type="component" value="Unassembled WGS sequence"/>
</dbReference>
<gene>
    <name evidence="2" type="ORF">AC578_7302</name>
</gene>
<feature type="region of interest" description="Disordered" evidence="1">
    <location>
        <begin position="24"/>
        <end position="68"/>
    </location>
</feature>
<name>A0A139HWQ2_9PEZI</name>
<comment type="caution">
    <text evidence="2">The sequence shown here is derived from an EMBL/GenBank/DDBJ whole genome shotgun (WGS) entry which is preliminary data.</text>
</comment>
<keyword evidence="3" id="KW-1185">Reference proteome</keyword>
<reference evidence="2 3" key="1">
    <citation type="submission" date="2015-07" db="EMBL/GenBank/DDBJ databases">
        <title>Comparative genomics of the Sigatoka disease complex on banana suggests a link between parallel evolutionary changes in Pseudocercospora fijiensis and Pseudocercospora eumusae and increased virulence on the banana host.</title>
        <authorList>
            <person name="Chang T.-C."/>
            <person name="Salvucci A."/>
            <person name="Crous P.W."/>
            <person name="Stergiopoulos I."/>
        </authorList>
    </citation>
    <scope>NUCLEOTIDE SEQUENCE [LARGE SCALE GENOMIC DNA]</scope>
    <source>
        <strain evidence="2 3">CBS 114824</strain>
    </source>
</reference>
<evidence type="ECO:0000313" key="2">
    <source>
        <dbReference type="EMBL" id="KXT06900.1"/>
    </source>
</evidence>
<proteinExistence type="predicted"/>
<feature type="compositionally biased region" description="Polar residues" evidence="1">
    <location>
        <begin position="24"/>
        <end position="34"/>
    </location>
</feature>
<organism evidence="2 3">
    <name type="scientific">Pseudocercospora eumusae</name>
    <dbReference type="NCBI Taxonomy" id="321146"/>
    <lineage>
        <taxon>Eukaryota</taxon>
        <taxon>Fungi</taxon>
        <taxon>Dikarya</taxon>
        <taxon>Ascomycota</taxon>
        <taxon>Pezizomycotina</taxon>
        <taxon>Dothideomycetes</taxon>
        <taxon>Dothideomycetidae</taxon>
        <taxon>Mycosphaerellales</taxon>
        <taxon>Mycosphaerellaceae</taxon>
        <taxon>Pseudocercospora</taxon>
    </lineage>
</organism>
<dbReference type="EMBL" id="LFZN01000004">
    <property type="protein sequence ID" value="KXT06900.1"/>
    <property type="molecule type" value="Genomic_DNA"/>
</dbReference>
<dbReference type="AlphaFoldDB" id="A0A139HWQ2"/>
<accession>A0A139HWQ2</accession>
<protein>
    <submittedName>
        <fullName evidence="2">Uncharacterized protein</fullName>
    </submittedName>
</protein>
<evidence type="ECO:0000256" key="1">
    <source>
        <dbReference type="SAM" id="MobiDB-lite"/>
    </source>
</evidence>
<evidence type="ECO:0000313" key="3">
    <source>
        <dbReference type="Proteomes" id="UP000070133"/>
    </source>
</evidence>
<sequence length="244" mass="27779">MATRMREFLANSLTAVRNIFSRTSSPNAAATTNSKSDEQSARRRRQAAPIAGSKVLSGRVRSSATAKRKRPCRSIEDYKFQLERLISGIDSLENMEELRDERQAQIADVMMVSDIDPSVDQRINTLIEQQDRAVVLIDKRLKILQTDADALVQSLEPDSPDDRPPLLPFYLRSQLKTYDRARQVYETQVNTTSNTQLDLDKITATLAQSKEQQAQRGWQYTRRYLERLNESANTNESLKAAGRE</sequence>
<dbReference type="OrthoDB" id="3637007at2759"/>